<dbReference type="RefSeq" id="WP_216937365.1">
    <property type="nucleotide sequence ID" value="NZ_CP077062.1"/>
</dbReference>
<dbReference type="InterPro" id="IPR052716">
    <property type="entry name" value="MOSC_domain"/>
</dbReference>
<reference evidence="3" key="1">
    <citation type="submission" date="2021-06" db="EMBL/GenBank/DDBJ databases">
        <title>Complete genome sequence of Nocardioides sp. G188.</title>
        <authorList>
            <person name="Im W.-T."/>
        </authorList>
    </citation>
    <scope>NUCLEOTIDE SEQUENCE</scope>
    <source>
        <strain evidence="3">G188</strain>
    </source>
</reference>
<evidence type="ECO:0000313" key="4">
    <source>
        <dbReference type="Proteomes" id="UP000683575"/>
    </source>
</evidence>
<name>A0A975SW84_9ACTN</name>
<keyword evidence="4" id="KW-1185">Reference proteome</keyword>
<sequence length="201" mass="21294">MHADRSPNPVTAPLPPPAPAAQPPRVVAVAASAGHRFSKQTRPVIRLVEGLGVEGDAHLGETVQHRSRVRRDPSQPNLRQVHLIHAELFEEVHGDGPRVLPGDLGENVTTCGVDLLALSAGTLLLLGDTAEVVVTGLRNPCVQIDRFQPGLLARVVGRDAQGRVVRKAGVMAVVRRGGEVRPGDPVTVVPPDGPHRPLEAV</sequence>
<feature type="region of interest" description="Disordered" evidence="1">
    <location>
        <begin position="1"/>
        <end position="23"/>
    </location>
</feature>
<dbReference type="EMBL" id="CP077062">
    <property type="protein sequence ID" value="QWZ06444.1"/>
    <property type="molecule type" value="Genomic_DNA"/>
</dbReference>
<dbReference type="InterPro" id="IPR005302">
    <property type="entry name" value="MoCF_Sase_C"/>
</dbReference>
<dbReference type="GO" id="GO:0030151">
    <property type="term" value="F:molybdenum ion binding"/>
    <property type="evidence" value="ECO:0007669"/>
    <property type="project" value="InterPro"/>
</dbReference>
<organism evidence="3 4">
    <name type="scientific">Nocardioides panacis</name>
    <dbReference type="NCBI Taxonomy" id="2849501"/>
    <lineage>
        <taxon>Bacteria</taxon>
        <taxon>Bacillati</taxon>
        <taxon>Actinomycetota</taxon>
        <taxon>Actinomycetes</taxon>
        <taxon>Propionibacteriales</taxon>
        <taxon>Nocardioidaceae</taxon>
        <taxon>Nocardioides</taxon>
    </lineage>
</organism>
<dbReference type="GO" id="GO:0003824">
    <property type="term" value="F:catalytic activity"/>
    <property type="evidence" value="ECO:0007669"/>
    <property type="project" value="InterPro"/>
</dbReference>
<evidence type="ECO:0000256" key="1">
    <source>
        <dbReference type="SAM" id="MobiDB-lite"/>
    </source>
</evidence>
<gene>
    <name evidence="3" type="ORF">KRR39_12670</name>
</gene>
<protein>
    <submittedName>
        <fullName evidence="3">MOSC domain-containing protein</fullName>
    </submittedName>
</protein>
<feature type="domain" description="MOSC" evidence="2">
    <location>
        <begin position="40"/>
        <end position="189"/>
    </location>
</feature>
<dbReference type="GO" id="GO:0030170">
    <property type="term" value="F:pyridoxal phosphate binding"/>
    <property type="evidence" value="ECO:0007669"/>
    <property type="project" value="InterPro"/>
</dbReference>
<accession>A0A975SW84</accession>
<dbReference type="Pfam" id="PF03473">
    <property type="entry name" value="MOSC"/>
    <property type="match status" value="1"/>
</dbReference>
<dbReference type="KEGG" id="nps:KRR39_12670"/>
<evidence type="ECO:0000313" key="3">
    <source>
        <dbReference type="EMBL" id="QWZ06444.1"/>
    </source>
</evidence>
<dbReference type="AlphaFoldDB" id="A0A975SW84"/>
<proteinExistence type="predicted"/>
<dbReference type="PROSITE" id="PS51340">
    <property type="entry name" value="MOSC"/>
    <property type="match status" value="1"/>
</dbReference>
<feature type="compositionally biased region" description="Pro residues" evidence="1">
    <location>
        <begin position="10"/>
        <end position="22"/>
    </location>
</feature>
<dbReference type="PANTHER" id="PTHR36930">
    <property type="entry name" value="METAL-SULFUR CLUSTER BIOSYNTHESIS PROTEINS YUAD-RELATED"/>
    <property type="match status" value="1"/>
</dbReference>
<dbReference type="PANTHER" id="PTHR36930:SF1">
    <property type="entry name" value="MOSC DOMAIN-CONTAINING PROTEIN"/>
    <property type="match status" value="1"/>
</dbReference>
<dbReference type="Proteomes" id="UP000683575">
    <property type="component" value="Chromosome"/>
</dbReference>
<feature type="region of interest" description="Disordered" evidence="1">
    <location>
        <begin position="181"/>
        <end position="201"/>
    </location>
</feature>
<evidence type="ECO:0000259" key="2">
    <source>
        <dbReference type="PROSITE" id="PS51340"/>
    </source>
</evidence>